<sequence length="95" mass="11211">MVSNPGLSEKTVRRVVKEDLNLRPSKIQNIYCLNERMKLKRLQKVRKMRRMAADGRHRRIHFTDEKCSRSIHLITTITTAFYSQRNLEELGTSIP</sequence>
<keyword evidence="2" id="KW-1185">Reference proteome</keyword>
<dbReference type="OrthoDB" id="7951431at2759"/>
<dbReference type="EMBL" id="KN729115">
    <property type="protein sequence ID" value="KIH62724.1"/>
    <property type="molecule type" value="Genomic_DNA"/>
</dbReference>
<dbReference type="AlphaFoldDB" id="A0A0C2GUQ3"/>
<accession>A0A0C2GUQ3</accession>
<protein>
    <recommendedName>
        <fullName evidence="3">Transposase Tc1-like domain-containing protein</fullName>
    </recommendedName>
</protein>
<organism evidence="1 2">
    <name type="scientific">Ancylostoma duodenale</name>
    <dbReference type="NCBI Taxonomy" id="51022"/>
    <lineage>
        <taxon>Eukaryota</taxon>
        <taxon>Metazoa</taxon>
        <taxon>Ecdysozoa</taxon>
        <taxon>Nematoda</taxon>
        <taxon>Chromadorea</taxon>
        <taxon>Rhabditida</taxon>
        <taxon>Rhabditina</taxon>
        <taxon>Rhabditomorpha</taxon>
        <taxon>Strongyloidea</taxon>
        <taxon>Ancylostomatidae</taxon>
        <taxon>Ancylostomatinae</taxon>
        <taxon>Ancylostoma</taxon>
    </lineage>
</organism>
<reference evidence="1 2" key="1">
    <citation type="submission" date="2013-12" db="EMBL/GenBank/DDBJ databases">
        <title>Draft genome of the parsitic nematode Ancylostoma duodenale.</title>
        <authorList>
            <person name="Mitreva M."/>
        </authorList>
    </citation>
    <scope>NUCLEOTIDE SEQUENCE [LARGE SCALE GENOMIC DNA]</scope>
    <source>
        <strain evidence="1 2">Zhejiang</strain>
    </source>
</reference>
<evidence type="ECO:0008006" key="3">
    <source>
        <dbReference type="Google" id="ProtNLM"/>
    </source>
</evidence>
<evidence type="ECO:0000313" key="2">
    <source>
        <dbReference type="Proteomes" id="UP000054047"/>
    </source>
</evidence>
<evidence type="ECO:0000313" key="1">
    <source>
        <dbReference type="EMBL" id="KIH62724.1"/>
    </source>
</evidence>
<gene>
    <name evidence="1" type="ORF">ANCDUO_06990</name>
</gene>
<dbReference type="Proteomes" id="UP000054047">
    <property type="component" value="Unassembled WGS sequence"/>
</dbReference>
<name>A0A0C2GUQ3_9BILA</name>
<proteinExistence type="predicted"/>